<protein>
    <submittedName>
        <fullName evidence="1">Uncharacterized protein</fullName>
    </submittedName>
</protein>
<proteinExistence type="predicted"/>
<dbReference type="AlphaFoldDB" id="A0A9Q4CLE4"/>
<gene>
    <name evidence="1" type="ORF">N0392_06275</name>
</gene>
<dbReference type="RefSeq" id="WP_264997707.1">
    <property type="nucleotide sequence ID" value="NZ_BRRE01000004.1"/>
</dbReference>
<reference evidence="1" key="1">
    <citation type="submission" date="2022-08" db="EMBL/GenBank/DDBJ databases">
        <authorList>
            <person name="Dale J.L."/>
        </authorList>
    </citation>
    <scope>NUCLEOTIDE SEQUENCE</scope>
    <source>
        <strain evidence="1">2022EL-00758</strain>
    </source>
</reference>
<name>A0A9Q4CLE4_MORMO</name>
<sequence>MYCAAAASVSDGAVTEHSRAYSEIAGFCNLIQLPGNILVPRFTGFGPIARLINPFRSDTPAIRSLRQHLIHHSDDCRFNE</sequence>
<evidence type="ECO:0000313" key="1">
    <source>
        <dbReference type="EMBL" id="MCY0789290.1"/>
    </source>
</evidence>
<dbReference type="Proteomes" id="UP001076655">
    <property type="component" value="Unassembled WGS sequence"/>
</dbReference>
<accession>A0A9Q4CLE4</accession>
<dbReference type="EMBL" id="JAPNMI010000003">
    <property type="protein sequence ID" value="MCY0789290.1"/>
    <property type="molecule type" value="Genomic_DNA"/>
</dbReference>
<organism evidence="1 2">
    <name type="scientific">Morganella morganii</name>
    <name type="common">Proteus morganii</name>
    <dbReference type="NCBI Taxonomy" id="582"/>
    <lineage>
        <taxon>Bacteria</taxon>
        <taxon>Pseudomonadati</taxon>
        <taxon>Pseudomonadota</taxon>
        <taxon>Gammaproteobacteria</taxon>
        <taxon>Enterobacterales</taxon>
        <taxon>Morganellaceae</taxon>
        <taxon>Morganella</taxon>
    </lineage>
</organism>
<comment type="caution">
    <text evidence="1">The sequence shown here is derived from an EMBL/GenBank/DDBJ whole genome shotgun (WGS) entry which is preliminary data.</text>
</comment>
<evidence type="ECO:0000313" key="2">
    <source>
        <dbReference type="Proteomes" id="UP001076655"/>
    </source>
</evidence>